<dbReference type="Gene3D" id="3.30.470.20">
    <property type="entry name" value="ATP-grasp fold, B domain"/>
    <property type="match status" value="1"/>
</dbReference>
<proteinExistence type="predicted"/>
<evidence type="ECO:0000313" key="4">
    <source>
        <dbReference type="Proteomes" id="UP000307943"/>
    </source>
</evidence>
<protein>
    <submittedName>
        <fullName evidence="3">YheC/YheD family protein</fullName>
    </submittedName>
</protein>
<keyword evidence="1" id="KW-0547">Nucleotide-binding</keyword>
<dbReference type="InterPro" id="IPR011761">
    <property type="entry name" value="ATP-grasp"/>
</dbReference>
<keyword evidence="1" id="KW-0067">ATP-binding</keyword>
<dbReference type="AlphaFoldDB" id="A0A5C4SWT1"/>
<reference evidence="3 4" key="1">
    <citation type="submission" date="2019-05" db="EMBL/GenBank/DDBJ databases">
        <title>We sequenced the genome of Paenibacillus hemerocallicola KCTC 33185 for further insight into its adaptation and study the phylogeny of Paenibacillus.</title>
        <authorList>
            <person name="Narsing Rao M.P."/>
        </authorList>
    </citation>
    <scope>NUCLEOTIDE SEQUENCE [LARGE SCALE GENOMIC DNA]</scope>
    <source>
        <strain evidence="3 4">KCTC 33185</strain>
    </source>
</reference>
<dbReference type="SUPFAM" id="SSF56059">
    <property type="entry name" value="Glutathione synthetase ATP-binding domain-like"/>
    <property type="match status" value="1"/>
</dbReference>
<dbReference type="Proteomes" id="UP000307943">
    <property type="component" value="Unassembled WGS sequence"/>
</dbReference>
<accession>A0A5C4SWT1</accession>
<name>A0A5C4SWT1_9BACL</name>
<evidence type="ECO:0000259" key="2">
    <source>
        <dbReference type="PROSITE" id="PS50975"/>
    </source>
</evidence>
<dbReference type="GO" id="GO:0005524">
    <property type="term" value="F:ATP binding"/>
    <property type="evidence" value="ECO:0007669"/>
    <property type="project" value="UniProtKB-UniRule"/>
</dbReference>
<evidence type="ECO:0000256" key="1">
    <source>
        <dbReference type="PROSITE-ProRule" id="PRU00409"/>
    </source>
</evidence>
<dbReference type="RefSeq" id="WP_139607489.1">
    <property type="nucleotide sequence ID" value="NZ_VDCQ01000098.1"/>
</dbReference>
<dbReference type="EMBL" id="VDCQ01000098">
    <property type="protein sequence ID" value="TNJ58663.1"/>
    <property type="molecule type" value="Genomic_DNA"/>
</dbReference>
<dbReference type="Pfam" id="PF14398">
    <property type="entry name" value="ATPgrasp_YheCD"/>
    <property type="match status" value="1"/>
</dbReference>
<sequence>MITRDARRIAQTVGIMVCPRAAEPPFPEKEYYRRLSLLGQKLGLAVFVFFPHRLDWERKRVVGYAYSAVSKRWEKGFFPIPDAVYDRCFYSNSHTFAAYREPIRRLMSSPGTRFLGYGLKGKWNVHQMMVRDEALLPHVPETELLQRPEDIARWLADKGELFLKPHGGSQGKGVLHISEAGEGFAVKGRTTKNETVRLGFRSKSRMLAWVGQFASGRKYLIQRYLTLTTAAGEAFDIRALVQKNRKGCWELTGMAVRQGAPGSVTSNLHGGGHAEEAESFLRGKYGTEAAETIVATAREIALRVPDVLEQYHGRLAELGVDLGVDADGKVWILEANSKPGRSAFAALSDERVRLASIRNPILYAKYLLDSRSDRFSRR</sequence>
<keyword evidence="4" id="KW-1185">Reference proteome</keyword>
<gene>
    <name evidence="3" type="ORF">FE784_37920</name>
</gene>
<feature type="domain" description="ATP-grasp" evidence="2">
    <location>
        <begin position="129"/>
        <end position="368"/>
    </location>
</feature>
<organism evidence="3 4">
    <name type="scientific">Paenibacillus hemerocallicola</name>
    <dbReference type="NCBI Taxonomy" id="1172614"/>
    <lineage>
        <taxon>Bacteria</taxon>
        <taxon>Bacillati</taxon>
        <taxon>Bacillota</taxon>
        <taxon>Bacilli</taxon>
        <taxon>Bacillales</taxon>
        <taxon>Paenibacillaceae</taxon>
        <taxon>Paenibacillus</taxon>
    </lineage>
</organism>
<dbReference type="GO" id="GO:0046872">
    <property type="term" value="F:metal ion binding"/>
    <property type="evidence" value="ECO:0007669"/>
    <property type="project" value="InterPro"/>
</dbReference>
<comment type="caution">
    <text evidence="3">The sequence shown here is derived from an EMBL/GenBank/DDBJ whole genome shotgun (WGS) entry which is preliminary data.</text>
</comment>
<evidence type="ECO:0000313" key="3">
    <source>
        <dbReference type="EMBL" id="TNJ58663.1"/>
    </source>
</evidence>
<dbReference type="OrthoDB" id="7869153at2"/>
<dbReference type="InterPro" id="IPR026838">
    <property type="entry name" value="YheC/D"/>
</dbReference>
<dbReference type="PROSITE" id="PS50975">
    <property type="entry name" value="ATP_GRASP"/>
    <property type="match status" value="1"/>
</dbReference>